<dbReference type="PROSITE" id="PS50949">
    <property type="entry name" value="HTH_GNTR"/>
    <property type="match status" value="1"/>
</dbReference>
<sequence>MELKKNVPRHEQISSWLRAQIDAGVFDKDEKLPSEQELSDRFQVSRVTVRRALQTLESDEMIYRCQGLGSFVKQGKLSKNLIRLTDFMEDMRDAGKQARSEVIRMDHSKVCDLIAEKLGLKVGQMVLQLDRLRMGDNEPVAYDKTWFPILYGQLIADQELADKTIFRILEEDYEIPIIRGTYDIQACVADEEMATHLQVIKGAPLLLFDRVSYTLNDKAVYFQRRYYRADKISWQVSLERNPQSTKEPQMPLKEFYPVFR</sequence>
<organism evidence="5 6">
    <name type="scientific">Cyclonatronum proteinivorum</name>
    <dbReference type="NCBI Taxonomy" id="1457365"/>
    <lineage>
        <taxon>Bacteria</taxon>
        <taxon>Pseudomonadati</taxon>
        <taxon>Balneolota</taxon>
        <taxon>Balneolia</taxon>
        <taxon>Balneolales</taxon>
        <taxon>Cyclonatronaceae</taxon>
        <taxon>Cyclonatronum</taxon>
    </lineage>
</organism>
<dbReference type="InterPro" id="IPR028978">
    <property type="entry name" value="Chorismate_lyase_/UTRA_dom_sf"/>
</dbReference>
<evidence type="ECO:0000313" key="6">
    <source>
        <dbReference type="Proteomes" id="UP000254808"/>
    </source>
</evidence>
<dbReference type="PANTHER" id="PTHR44846:SF1">
    <property type="entry name" value="MANNOSYL-D-GLYCERATE TRANSPORT_METABOLISM SYSTEM REPRESSOR MNGR-RELATED"/>
    <property type="match status" value="1"/>
</dbReference>
<dbReference type="InterPro" id="IPR011663">
    <property type="entry name" value="UTRA"/>
</dbReference>
<evidence type="ECO:0000256" key="3">
    <source>
        <dbReference type="ARBA" id="ARBA00023163"/>
    </source>
</evidence>
<dbReference type="SUPFAM" id="SSF64288">
    <property type="entry name" value="Chorismate lyase-like"/>
    <property type="match status" value="1"/>
</dbReference>
<keyword evidence="2" id="KW-0238">DNA-binding</keyword>
<dbReference type="EMBL" id="CP027806">
    <property type="protein sequence ID" value="AXJ01167.1"/>
    <property type="molecule type" value="Genomic_DNA"/>
</dbReference>
<dbReference type="RefSeq" id="WP_114984391.1">
    <property type="nucleotide sequence ID" value="NZ_CP027806.1"/>
</dbReference>
<dbReference type="KEGG" id="cprv:CYPRO_1917"/>
<dbReference type="Gene3D" id="3.40.1410.10">
    <property type="entry name" value="Chorismate lyase-like"/>
    <property type="match status" value="1"/>
</dbReference>
<dbReference type="AlphaFoldDB" id="A0A345UL15"/>
<dbReference type="SUPFAM" id="SSF46785">
    <property type="entry name" value="Winged helix' DNA-binding domain"/>
    <property type="match status" value="1"/>
</dbReference>
<dbReference type="PANTHER" id="PTHR44846">
    <property type="entry name" value="MANNOSYL-D-GLYCERATE TRANSPORT/METABOLISM SYSTEM REPRESSOR MNGR-RELATED"/>
    <property type="match status" value="1"/>
</dbReference>
<protein>
    <submittedName>
        <fullName evidence="5">Transcriptional regulator, GntR family</fullName>
    </submittedName>
</protein>
<dbReference type="OrthoDB" id="9815017at2"/>
<dbReference type="CDD" id="cd07377">
    <property type="entry name" value="WHTH_GntR"/>
    <property type="match status" value="1"/>
</dbReference>
<proteinExistence type="predicted"/>
<dbReference type="Proteomes" id="UP000254808">
    <property type="component" value="Chromosome"/>
</dbReference>
<dbReference type="InterPro" id="IPR036388">
    <property type="entry name" value="WH-like_DNA-bd_sf"/>
</dbReference>
<evidence type="ECO:0000256" key="2">
    <source>
        <dbReference type="ARBA" id="ARBA00023125"/>
    </source>
</evidence>
<evidence type="ECO:0000259" key="4">
    <source>
        <dbReference type="PROSITE" id="PS50949"/>
    </source>
</evidence>
<dbReference type="Gene3D" id="1.10.10.10">
    <property type="entry name" value="Winged helix-like DNA-binding domain superfamily/Winged helix DNA-binding domain"/>
    <property type="match status" value="1"/>
</dbReference>
<name>A0A345UL15_9BACT</name>
<dbReference type="GO" id="GO:0003677">
    <property type="term" value="F:DNA binding"/>
    <property type="evidence" value="ECO:0007669"/>
    <property type="project" value="UniProtKB-KW"/>
</dbReference>
<dbReference type="Pfam" id="PF07702">
    <property type="entry name" value="UTRA"/>
    <property type="match status" value="1"/>
</dbReference>
<dbReference type="InterPro" id="IPR000524">
    <property type="entry name" value="Tscrpt_reg_HTH_GntR"/>
</dbReference>
<keyword evidence="6" id="KW-1185">Reference proteome</keyword>
<dbReference type="SMART" id="SM00866">
    <property type="entry name" value="UTRA"/>
    <property type="match status" value="1"/>
</dbReference>
<reference evidence="5 6" key="1">
    <citation type="submission" date="2018-03" db="EMBL/GenBank/DDBJ databases">
        <title>Phenotypic and genomic properties of Cyclonatronum proteinivorum gen. nov., sp. nov., a haloalkaliphilic bacteroidete from soda lakes possessing Na+-translocating rhodopsin.</title>
        <authorList>
            <person name="Toshchakov S.V."/>
            <person name="Korzhenkov A."/>
            <person name="Samarov N.I."/>
            <person name="Kublanov I.V."/>
            <person name="Muntyan M.S."/>
            <person name="Sorokin D.Y."/>
        </authorList>
    </citation>
    <scope>NUCLEOTIDE SEQUENCE [LARGE SCALE GENOMIC DNA]</scope>
    <source>
        <strain evidence="5 6">Omega</strain>
    </source>
</reference>
<dbReference type="Pfam" id="PF00392">
    <property type="entry name" value="GntR"/>
    <property type="match status" value="1"/>
</dbReference>
<accession>A0A345UL15</accession>
<evidence type="ECO:0000256" key="1">
    <source>
        <dbReference type="ARBA" id="ARBA00023015"/>
    </source>
</evidence>
<keyword evidence="1" id="KW-0805">Transcription regulation</keyword>
<dbReference type="InterPro" id="IPR036390">
    <property type="entry name" value="WH_DNA-bd_sf"/>
</dbReference>
<evidence type="ECO:0000313" key="5">
    <source>
        <dbReference type="EMBL" id="AXJ01167.1"/>
    </source>
</evidence>
<dbReference type="InterPro" id="IPR050679">
    <property type="entry name" value="Bact_HTH_transcr_reg"/>
</dbReference>
<dbReference type="GO" id="GO:0003700">
    <property type="term" value="F:DNA-binding transcription factor activity"/>
    <property type="evidence" value="ECO:0007669"/>
    <property type="project" value="InterPro"/>
</dbReference>
<keyword evidence="3" id="KW-0804">Transcription</keyword>
<feature type="domain" description="HTH gntR-type" evidence="4">
    <location>
        <begin position="7"/>
        <end position="75"/>
    </location>
</feature>
<dbReference type="SMART" id="SM00345">
    <property type="entry name" value="HTH_GNTR"/>
    <property type="match status" value="1"/>
</dbReference>
<dbReference type="PRINTS" id="PR00035">
    <property type="entry name" value="HTHGNTR"/>
</dbReference>
<gene>
    <name evidence="5" type="ORF">CYPRO_1917</name>
</gene>
<dbReference type="GO" id="GO:0045892">
    <property type="term" value="P:negative regulation of DNA-templated transcription"/>
    <property type="evidence" value="ECO:0007669"/>
    <property type="project" value="TreeGrafter"/>
</dbReference>